<feature type="binding site" evidence="9">
    <location>
        <position position="64"/>
    </location>
    <ligand>
        <name>ATP</name>
        <dbReference type="ChEBI" id="CHEBI:30616"/>
    </ligand>
</feature>
<organism evidence="11 12">
    <name type="scientific">Halobacteriovorax marinus</name>
    <dbReference type="NCBI Taxonomy" id="97084"/>
    <lineage>
        <taxon>Bacteria</taxon>
        <taxon>Pseudomonadati</taxon>
        <taxon>Bdellovibrionota</taxon>
        <taxon>Bacteriovoracia</taxon>
        <taxon>Bacteriovoracales</taxon>
        <taxon>Halobacteriovoraceae</taxon>
        <taxon>Halobacteriovorax</taxon>
    </lineage>
</organism>
<dbReference type="Gene3D" id="3.40.50.300">
    <property type="entry name" value="P-loop containing nucleotide triphosphate hydrolases"/>
    <property type="match status" value="1"/>
</dbReference>
<dbReference type="NCBIfam" id="NF000868">
    <property type="entry name" value="PRK00080.1"/>
    <property type="match status" value="1"/>
</dbReference>
<dbReference type="GO" id="GO:0016887">
    <property type="term" value="F:ATP hydrolysis activity"/>
    <property type="evidence" value="ECO:0007669"/>
    <property type="project" value="RHEA"/>
</dbReference>
<feature type="binding site" evidence="9">
    <location>
        <position position="22"/>
    </location>
    <ligand>
        <name>ATP</name>
        <dbReference type="ChEBI" id="CHEBI:30616"/>
    </ligand>
</feature>
<comment type="catalytic activity">
    <reaction evidence="9">
        <text>ATP + H2O = ADP + phosphate + H(+)</text>
        <dbReference type="Rhea" id="RHEA:13065"/>
        <dbReference type="ChEBI" id="CHEBI:15377"/>
        <dbReference type="ChEBI" id="CHEBI:15378"/>
        <dbReference type="ChEBI" id="CHEBI:30616"/>
        <dbReference type="ChEBI" id="CHEBI:43474"/>
        <dbReference type="ChEBI" id="CHEBI:456216"/>
    </reaction>
</comment>
<accession>A0A1Y5F4Z5</accession>
<feature type="binding site" evidence="9">
    <location>
        <position position="67"/>
    </location>
    <ligand>
        <name>ATP</name>
        <dbReference type="ChEBI" id="CHEBI:30616"/>
    </ligand>
</feature>
<dbReference type="GO" id="GO:0005737">
    <property type="term" value="C:cytoplasm"/>
    <property type="evidence" value="ECO:0007669"/>
    <property type="project" value="UniProtKB-SubCell"/>
</dbReference>
<dbReference type="NCBIfam" id="TIGR00635">
    <property type="entry name" value="ruvB"/>
    <property type="match status" value="1"/>
</dbReference>
<evidence type="ECO:0000256" key="1">
    <source>
        <dbReference type="ARBA" id="ARBA00022490"/>
    </source>
</evidence>
<dbReference type="InterPro" id="IPR004605">
    <property type="entry name" value="DNA_helicase_Holl-junc_RuvB"/>
</dbReference>
<evidence type="ECO:0000256" key="8">
    <source>
        <dbReference type="ARBA" id="ARBA00023204"/>
    </source>
</evidence>
<feature type="binding site" evidence="9">
    <location>
        <position position="220"/>
    </location>
    <ligand>
        <name>ATP</name>
        <dbReference type="ChEBI" id="CHEBI:30616"/>
    </ligand>
</feature>
<dbReference type="InterPro" id="IPR027417">
    <property type="entry name" value="P-loop_NTPase"/>
</dbReference>
<dbReference type="Proteomes" id="UP000196531">
    <property type="component" value="Unassembled WGS sequence"/>
</dbReference>
<dbReference type="PANTHER" id="PTHR42848:SF1">
    <property type="entry name" value="HOLLIDAY JUNCTION BRANCH MIGRATION COMPLEX SUBUNIT RUVB"/>
    <property type="match status" value="1"/>
</dbReference>
<dbReference type="InterPro" id="IPR008823">
    <property type="entry name" value="RuvB_wg_C"/>
</dbReference>
<comment type="caution">
    <text evidence="11">The sequence shown here is derived from an EMBL/GenBank/DDBJ whole genome shotgun (WGS) entry which is preliminary data.</text>
</comment>
<feature type="binding site" evidence="9">
    <location>
        <position position="23"/>
    </location>
    <ligand>
        <name>ATP</name>
        <dbReference type="ChEBI" id="CHEBI:30616"/>
    </ligand>
</feature>
<evidence type="ECO:0000313" key="11">
    <source>
        <dbReference type="EMBL" id="OUR92832.1"/>
    </source>
</evidence>
<dbReference type="GO" id="GO:0005524">
    <property type="term" value="F:ATP binding"/>
    <property type="evidence" value="ECO:0007669"/>
    <property type="project" value="UniProtKB-UniRule"/>
</dbReference>
<reference evidence="12" key="1">
    <citation type="journal article" date="2017" name="Proc. Natl. Acad. Sci. U.S.A.">
        <title>Simulation of Deepwater Horizon oil plume reveals substrate specialization within a complex community of hydrocarbon-degraders.</title>
        <authorList>
            <person name="Hu P."/>
            <person name="Dubinsky E.A."/>
            <person name="Probst A.J."/>
            <person name="Wang J."/>
            <person name="Sieber C.M.K."/>
            <person name="Tom L.M."/>
            <person name="Gardinali P."/>
            <person name="Banfield J.F."/>
            <person name="Atlas R.M."/>
            <person name="Andersen G.L."/>
        </authorList>
    </citation>
    <scope>NUCLEOTIDE SEQUENCE [LARGE SCALE GENOMIC DNA]</scope>
</reference>
<dbReference type="EMBL" id="MAAO01000016">
    <property type="protein sequence ID" value="OUR92832.1"/>
    <property type="molecule type" value="Genomic_DNA"/>
</dbReference>
<evidence type="ECO:0000256" key="4">
    <source>
        <dbReference type="ARBA" id="ARBA00022801"/>
    </source>
</evidence>
<dbReference type="AlphaFoldDB" id="A0A1Y5F4Z5"/>
<feature type="binding site" evidence="9">
    <location>
        <begin position="130"/>
        <end position="132"/>
    </location>
    <ligand>
        <name>ATP</name>
        <dbReference type="ChEBI" id="CHEBI:30616"/>
    </ligand>
</feature>
<dbReference type="PANTHER" id="PTHR42848">
    <property type="match status" value="1"/>
</dbReference>
<dbReference type="SUPFAM" id="SSF46785">
    <property type="entry name" value="Winged helix' DNA-binding domain"/>
    <property type="match status" value="1"/>
</dbReference>
<evidence type="ECO:0000256" key="3">
    <source>
        <dbReference type="ARBA" id="ARBA00022763"/>
    </source>
</evidence>
<sequence length="329" mass="37037">MNDERILETEQSENENRQEVFLRPEDFSEYVGQKKVVQNIDVMVKSAKIRKQAMDHALLSGPPGLGKTSLAMIIAKALDSELHVISGPAIEKKGDLAALLTNLNEGDVLFIDEIHRLNIAIEEILYSAMEDYRLDIVIGEGPSARTMQIGIAPFTLIGATTRSGLLSSPLRDRFMAHLHFDFYDHEELSQIVENNSRKLKIGLEGETKIHIAQCSRGTPRIANRILRRVRDYAIVSGKDSICEDAVEKSLELMDIDKFGLDRMDRKILEVINDYYKGGPVGIEALCATLSEDRTTIEDVYEPFLLKEGFLIRTPRGREISQKAKDHLKS</sequence>
<dbReference type="InterPro" id="IPR003593">
    <property type="entry name" value="AAA+_ATPase"/>
</dbReference>
<dbReference type="Pfam" id="PF05496">
    <property type="entry name" value="RuvB_N"/>
    <property type="match status" value="1"/>
</dbReference>
<keyword evidence="4 9" id="KW-0378">Hydrolase</keyword>
<dbReference type="GO" id="GO:0006281">
    <property type="term" value="P:DNA repair"/>
    <property type="evidence" value="ECO:0007669"/>
    <property type="project" value="UniProtKB-UniRule"/>
</dbReference>
<keyword evidence="7 9" id="KW-0233">DNA recombination</keyword>
<dbReference type="InterPro" id="IPR008824">
    <property type="entry name" value="RuvB-like_N"/>
</dbReference>
<keyword evidence="5 9" id="KW-0067">ATP-binding</keyword>
<evidence type="ECO:0000256" key="7">
    <source>
        <dbReference type="ARBA" id="ARBA00023172"/>
    </source>
</evidence>
<keyword evidence="2 9" id="KW-0547">Nucleotide-binding</keyword>
<proteinExistence type="inferred from homology"/>
<dbReference type="InterPro" id="IPR041445">
    <property type="entry name" value="AAA_lid_4"/>
</dbReference>
<dbReference type="HAMAP" id="MF_00016">
    <property type="entry name" value="DNA_HJ_migration_RuvB"/>
    <property type="match status" value="1"/>
</dbReference>
<feature type="binding site" evidence="9">
    <location>
        <position position="293"/>
    </location>
    <ligand>
        <name>DNA</name>
        <dbReference type="ChEBI" id="CHEBI:16991"/>
    </ligand>
</feature>
<keyword evidence="3 9" id="KW-0227">DNA damage</keyword>
<evidence type="ECO:0000256" key="5">
    <source>
        <dbReference type="ARBA" id="ARBA00022840"/>
    </source>
</evidence>
<dbReference type="GO" id="GO:0006310">
    <property type="term" value="P:DNA recombination"/>
    <property type="evidence" value="ECO:0007669"/>
    <property type="project" value="UniProtKB-UniRule"/>
</dbReference>
<feature type="binding site" evidence="9">
    <location>
        <position position="173"/>
    </location>
    <ligand>
        <name>ATP</name>
        <dbReference type="ChEBI" id="CHEBI:30616"/>
    </ligand>
</feature>
<dbReference type="GO" id="GO:0009378">
    <property type="term" value="F:four-way junction helicase activity"/>
    <property type="evidence" value="ECO:0007669"/>
    <property type="project" value="InterPro"/>
</dbReference>
<comment type="function">
    <text evidence="9">The RuvA-RuvB-RuvC complex processes Holliday junction (HJ) DNA during genetic recombination and DNA repair, while the RuvA-RuvB complex plays an important role in the rescue of blocked DNA replication forks via replication fork reversal (RFR). RuvA specifically binds to HJ cruciform DNA, conferring on it an open structure. The RuvB hexamer acts as an ATP-dependent pump, pulling dsDNA into and through the RuvAB complex. RuvB forms 2 homohexamers on either side of HJ DNA bound by 1 or 2 RuvA tetramers; 4 subunits per hexamer contact DNA at a time. Coordinated motions by a converter formed by DNA-disengaged RuvB subunits stimulates ATP hydrolysis and nucleotide exchange. Immobilization of the converter enables RuvB to convert the ATP-contained energy into a lever motion, pulling 2 nucleotides of DNA out of the RuvA tetramer per ATP hydrolyzed, thus driving DNA branch migration. The RuvB motors rotate together with the DNA substrate, which together with the progressing nucleotide cycle form the mechanistic basis for DNA recombination by continuous HJ branch migration. Branch migration allows RuvC to scan DNA until it finds its consensus sequence, where it cleaves and resolves cruciform DNA.</text>
</comment>
<keyword evidence="1 9" id="KW-0963">Cytoplasm</keyword>
<feature type="binding site" evidence="9">
    <location>
        <position position="183"/>
    </location>
    <ligand>
        <name>ATP</name>
        <dbReference type="ChEBI" id="CHEBI:30616"/>
    </ligand>
</feature>
<evidence type="ECO:0000256" key="9">
    <source>
        <dbReference type="HAMAP-Rule" id="MF_00016"/>
    </source>
</evidence>
<dbReference type="GO" id="GO:0000400">
    <property type="term" value="F:four-way junction DNA binding"/>
    <property type="evidence" value="ECO:0007669"/>
    <property type="project" value="UniProtKB-UniRule"/>
</dbReference>
<dbReference type="Gene3D" id="1.10.10.10">
    <property type="entry name" value="Winged helix-like DNA-binding domain superfamily/Winged helix DNA-binding domain"/>
    <property type="match status" value="1"/>
</dbReference>
<comment type="subcellular location">
    <subcellularLocation>
        <location evidence="9">Cytoplasm</location>
    </subcellularLocation>
</comment>
<evidence type="ECO:0000313" key="12">
    <source>
        <dbReference type="Proteomes" id="UP000196531"/>
    </source>
</evidence>
<feature type="domain" description="AAA+ ATPase" evidence="10">
    <location>
        <begin position="53"/>
        <end position="184"/>
    </location>
</feature>
<dbReference type="Gene3D" id="1.10.8.60">
    <property type="match status" value="1"/>
</dbReference>
<feature type="binding site" evidence="9">
    <location>
        <position position="68"/>
    </location>
    <ligand>
        <name>Mg(2+)</name>
        <dbReference type="ChEBI" id="CHEBI:18420"/>
    </ligand>
</feature>
<feature type="region of interest" description="Large ATPase domain (RuvB-L)" evidence="9">
    <location>
        <begin position="3"/>
        <end position="183"/>
    </location>
</feature>
<dbReference type="GO" id="GO:0048476">
    <property type="term" value="C:Holliday junction resolvase complex"/>
    <property type="evidence" value="ECO:0007669"/>
    <property type="project" value="UniProtKB-UniRule"/>
</dbReference>
<dbReference type="SUPFAM" id="SSF52540">
    <property type="entry name" value="P-loop containing nucleoside triphosphate hydrolases"/>
    <property type="match status" value="1"/>
</dbReference>
<dbReference type="Pfam" id="PF17864">
    <property type="entry name" value="AAA_lid_4"/>
    <property type="match status" value="1"/>
</dbReference>
<dbReference type="Pfam" id="PF05491">
    <property type="entry name" value="WHD_RuvB"/>
    <property type="match status" value="1"/>
</dbReference>
<comment type="domain">
    <text evidence="9">Has 3 domains, the large (RuvB-L) and small ATPase (RuvB-S) domains and the C-terminal head (RuvB-H) domain. The head domain binds DNA, while the ATPase domains jointly bind ATP, ADP or are empty depending on the state of the subunit in the translocation cycle. During a single DNA translocation step the structure of each domain remains the same, but their relative positions change.</text>
</comment>
<dbReference type="SMART" id="SM00382">
    <property type="entry name" value="AAA"/>
    <property type="match status" value="1"/>
</dbReference>
<dbReference type="CDD" id="cd00009">
    <property type="entry name" value="AAA"/>
    <property type="match status" value="1"/>
</dbReference>
<gene>
    <name evidence="9" type="primary">ruvB</name>
    <name evidence="11" type="ORF">A9Q84_20170</name>
</gene>
<keyword evidence="11" id="KW-0347">Helicase</keyword>
<evidence type="ECO:0000259" key="10">
    <source>
        <dbReference type="SMART" id="SM00382"/>
    </source>
</evidence>
<dbReference type="InterPro" id="IPR036388">
    <property type="entry name" value="WH-like_DNA-bd_sf"/>
</dbReference>
<keyword evidence="8 9" id="KW-0234">DNA repair</keyword>
<keyword evidence="6 9" id="KW-0238">DNA-binding</keyword>
<feature type="binding site" evidence="9">
    <location>
        <position position="312"/>
    </location>
    <ligand>
        <name>DNA</name>
        <dbReference type="ChEBI" id="CHEBI:16991"/>
    </ligand>
</feature>
<comment type="similarity">
    <text evidence="9">Belongs to the RuvB family.</text>
</comment>
<dbReference type="InterPro" id="IPR036390">
    <property type="entry name" value="WH_DNA-bd_sf"/>
</dbReference>
<feature type="region of interest" description="Small ATPAse domain (RuvB-S)" evidence="9">
    <location>
        <begin position="184"/>
        <end position="254"/>
    </location>
</feature>
<evidence type="ECO:0000256" key="6">
    <source>
        <dbReference type="ARBA" id="ARBA00023125"/>
    </source>
</evidence>
<dbReference type="EC" id="3.6.4.-" evidence="9"/>
<feature type="binding site" evidence="9">
    <location>
        <position position="317"/>
    </location>
    <ligand>
        <name>DNA</name>
        <dbReference type="ChEBI" id="CHEBI:16991"/>
    </ligand>
</feature>
<comment type="caution">
    <text evidence="9">Lacks conserved residue(s) required for the propagation of feature annotation.</text>
</comment>
<comment type="subunit">
    <text evidence="9">Homohexamer. Forms an RuvA(8)-RuvB(12)-Holliday junction (HJ) complex. HJ DNA is sandwiched between 2 RuvA tetramers; dsDNA enters through RuvA and exits via RuvB. An RuvB hexamer assembles on each DNA strand where it exits the tetramer. Each RuvB hexamer is contacted by two RuvA subunits (via domain III) on 2 adjacent RuvB subunits; this complex drives branch migration. In the full resolvosome a probable DNA-RuvA(4)-RuvB(12)-RuvC(2) complex forms which resolves the HJ.</text>
</comment>
<evidence type="ECO:0000256" key="2">
    <source>
        <dbReference type="ARBA" id="ARBA00022741"/>
    </source>
</evidence>
<feature type="region of interest" description="Head domain (RuvB-H)" evidence="9">
    <location>
        <begin position="257"/>
        <end position="329"/>
    </location>
</feature>
<protein>
    <recommendedName>
        <fullName evidence="9">Holliday junction branch migration complex subunit RuvB</fullName>
        <ecNumber evidence="9">3.6.4.-</ecNumber>
    </recommendedName>
</protein>
<feature type="binding site" evidence="9">
    <location>
        <position position="69"/>
    </location>
    <ligand>
        <name>ATP</name>
        <dbReference type="ChEBI" id="CHEBI:30616"/>
    </ligand>
</feature>
<name>A0A1Y5F4Z5_9BACT</name>
<feature type="binding site" evidence="9">
    <location>
        <position position="68"/>
    </location>
    <ligand>
        <name>ATP</name>
        <dbReference type="ChEBI" id="CHEBI:30616"/>
    </ligand>
</feature>